<evidence type="ECO:0000313" key="2">
    <source>
        <dbReference type="EMBL" id="ELY97230.1"/>
    </source>
</evidence>
<organism evidence="2 3">
    <name type="scientific">Natrialba chahannaoensis JCM 10990</name>
    <dbReference type="NCBI Taxonomy" id="1227492"/>
    <lineage>
        <taxon>Archaea</taxon>
        <taxon>Methanobacteriati</taxon>
        <taxon>Methanobacteriota</taxon>
        <taxon>Stenosarchaea group</taxon>
        <taxon>Halobacteria</taxon>
        <taxon>Halobacteriales</taxon>
        <taxon>Natrialbaceae</taxon>
        <taxon>Natrialba</taxon>
    </lineage>
</organism>
<dbReference type="PATRIC" id="fig|1227492.4.peg.2761"/>
<dbReference type="AlphaFoldDB" id="M0AEQ1"/>
<accession>M0AEQ1</accession>
<dbReference type="Proteomes" id="UP000011693">
    <property type="component" value="Unassembled WGS sequence"/>
</dbReference>
<evidence type="ECO:0000313" key="3">
    <source>
        <dbReference type="Proteomes" id="UP000011693"/>
    </source>
</evidence>
<dbReference type="EMBL" id="AOIN01000070">
    <property type="protein sequence ID" value="ELY97230.1"/>
    <property type="molecule type" value="Genomic_DNA"/>
</dbReference>
<protein>
    <submittedName>
        <fullName evidence="2">Uncharacterized protein</fullName>
    </submittedName>
</protein>
<reference evidence="2 3" key="1">
    <citation type="journal article" date="2014" name="PLoS Genet.">
        <title>Phylogenetically driven sequencing of extremely halophilic archaea reveals strategies for static and dynamic osmo-response.</title>
        <authorList>
            <person name="Becker E.A."/>
            <person name="Seitzer P.M."/>
            <person name="Tritt A."/>
            <person name="Larsen D."/>
            <person name="Krusor M."/>
            <person name="Yao A.I."/>
            <person name="Wu D."/>
            <person name="Madern D."/>
            <person name="Eisen J.A."/>
            <person name="Darling A.E."/>
            <person name="Facciotti M.T."/>
        </authorList>
    </citation>
    <scope>NUCLEOTIDE SEQUENCE [LARGE SCALE GENOMIC DNA]</scope>
    <source>
        <strain evidence="2 3">JCM 10990</strain>
    </source>
</reference>
<gene>
    <name evidence="2" type="ORF">C482_13915</name>
</gene>
<feature type="compositionally biased region" description="Acidic residues" evidence="1">
    <location>
        <begin position="149"/>
        <end position="161"/>
    </location>
</feature>
<sequence>MPESEQQDRSLSEIVVKEAVGKGLDSPMRESILEAVEESGDAHEQRSLGLAAGAFGVGAALGFLAGRESPPLEETPLSDVDEPEVIEDVMETETGAESTVDEATEAVEEVADDVTESSDDGGSSGFVRLVLLVAAVVGIAYLRRRLSSDEEEWEPIEEFEPATDLAEKAEEGLEDVAESEMDVTDEDDEDADEDTEAESDEEMDEDAEADAGDDEENESEDEDEDEDEDEE</sequence>
<dbReference type="STRING" id="1227492.C482_13915"/>
<name>M0AEQ1_9EURY</name>
<dbReference type="OrthoDB" id="206502at2157"/>
<feature type="region of interest" description="Disordered" evidence="1">
    <location>
        <begin position="146"/>
        <end position="231"/>
    </location>
</feature>
<dbReference type="RefSeq" id="WP_006168214.1">
    <property type="nucleotide sequence ID" value="NZ_AOIN01000070.1"/>
</dbReference>
<evidence type="ECO:0000256" key="1">
    <source>
        <dbReference type="SAM" id="MobiDB-lite"/>
    </source>
</evidence>
<keyword evidence="3" id="KW-1185">Reference proteome</keyword>
<feature type="compositionally biased region" description="Acidic residues" evidence="1">
    <location>
        <begin position="172"/>
        <end position="231"/>
    </location>
</feature>
<proteinExistence type="predicted"/>
<comment type="caution">
    <text evidence="2">The sequence shown here is derived from an EMBL/GenBank/DDBJ whole genome shotgun (WGS) entry which is preliminary data.</text>
</comment>